<comment type="subcellular location">
    <subcellularLocation>
        <location evidence="1">Nucleus</location>
    </subcellularLocation>
</comment>
<organism evidence="13 14">
    <name type="scientific">Discostella pseudostelligera</name>
    <dbReference type="NCBI Taxonomy" id="259834"/>
    <lineage>
        <taxon>Eukaryota</taxon>
        <taxon>Sar</taxon>
        <taxon>Stramenopiles</taxon>
        <taxon>Ochrophyta</taxon>
        <taxon>Bacillariophyta</taxon>
        <taxon>Coscinodiscophyceae</taxon>
        <taxon>Thalassiosirophycidae</taxon>
        <taxon>Stephanodiscales</taxon>
        <taxon>Stephanodiscaceae</taxon>
        <taxon>Discostella</taxon>
    </lineage>
</organism>
<feature type="domain" description="Post-SET" evidence="12">
    <location>
        <begin position="1147"/>
        <end position="1163"/>
    </location>
</feature>
<sequence>MSFQINPLHNDDGHHRPKPKGNDVMPSSQESRVPPRSTLLANLLSSQRRSAVQSERHRVQSARPFAGSAQIENAAMKAAARLFPQPQPPPPPPETTKRQGESNLHQSSYNDSNHPKSVSSSVPESSRRVSFASHSDHSKPTINITTSKEGQPKRSRWGDKLQVKSAPSATQQKNDKSTETNADSPTTSILRKVDRSATQAGPTPQHKFITKKTTSSEASTTTIERKRDDSQSNKSTTATAAYLKETLLTNKLGTIATPMSGGDNSKAKPSNIMPKEFSIATSELMITLPREATSICSKPKFPNIKSIIKVDHPRDTAVEVHNVFPKSPHSLSIDKQIHPVPNETNVKPSELLANATTPTTSELPKTKVKKAKKKKMKQLSPFRAKVGCVVTVRFRKLSDGGNPNIVWVMKDGDSFRVKSDDATTTSSKQADGDGTNNRDAKYAIEKTYNTPSLLVVDDANSETAQGRTRISGKQGGTTKRKPKPYEIWSSPIPGKDDGLSLLGSWIKCILPQPTTIEDNHRNAAIRTPKRALEGNVISIGKNECNESGIKVVLLVDRKDIESHSNLHVLEDKKLVDDATTSSSELRMRALEAKIRGENKVAVQVTLASTFDQRKGSKPLDPDGISQWAVRKRVIAKPAGKKPTKNDRQQNKRPRVQSLFVGDGVDTQYQQMKNWEWIASRASSSCQRPQTGQDTDLAVLETNMRDSVTQLVGEVVQIDKSPSTAGSTTIATVTIKRLWTPEQLDGGRLPHHGPLELFDTMSNTENEMYFQAPIEDLIVVGNRIHRLVDAWKQSCVDNNIPDDGIGWNFTVTHSYQAGDNTLTPLRSAEIEKNSLKVCHYCQRSYHDSHLRKCQHHNSNNMGGPLWCTRCLELKGVLLSSVDETTWTGPCCMDKCDCSHCSTADRNTTMDTKTQSSCNTAGLAFADLLTSLQSIPCKDFILPKSVGQLSLRPSFAPIVGEMRSKLYGKETTGEKDMISDKIRGKRIKRVLTDTGSKNAKKSKATLDSQLTADDTGEKFCNAECIRAVSFGQLPKRYWGSSKLTHASFLREKHFPRTIKIGKAEEKTALSGRAARASQRRMIKSLAALGDASKSVDRLAGRDREHQLRFDKSTVHGENKRIVIYAKRDIQRGEELCYDYKFSLEYDPAKRIPCHCGSAECRGFMNW</sequence>
<dbReference type="GO" id="GO:0140999">
    <property type="term" value="F:histone H3K4 trimethyltransferase activity"/>
    <property type="evidence" value="ECO:0007669"/>
    <property type="project" value="UniProtKB-EC"/>
</dbReference>
<feature type="compositionally biased region" description="Polar residues" evidence="11">
    <location>
        <begin position="140"/>
        <end position="149"/>
    </location>
</feature>
<keyword evidence="5" id="KW-0949">S-adenosyl-L-methionine</keyword>
<feature type="region of interest" description="Disordered" evidence="11">
    <location>
        <begin position="634"/>
        <end position="655"/>
    </location>
</feature>
<evidence type="ECO:0000256" key="6">
    <source>
        <dbReference type="ARBA" id="ARBA00022853"/>
    </source>
</evidence>
<evidence type="ECO:0000256" key="1">
    <source>
        <dbReference type="ARBA" id="ARBA00004123"/>
    </source>
</evidence>
<dbReference type="InterPro" id="IPR003616">
    <property type="entry name" value="Post-SET_dom"/>
</dbReference>
<comment type="catalytic activity">
    <reaction evidence="10">
        <text>N(6),N(6)-dimethyl-L-lysyl(4)-[histone H3] + S-adenosyl-L-methionine = N(6),N(6),N(6)-trimethyl-L-lysyl(4)-[histone H3] + S-adenosyl-L-homocysteine + H(+)</text>
        <dbReference type="Rhea" id="RHEA:60272"/>
        <dbReference type="Rhea" id="RHEA-COMP:15537"/>
        <dbReference type="Rhea" id="RHEA-COMP:15540"/>
        <dbReference type="ChEBI" id="CHEBI:15378"/>
        <dbReference type="ChEBI" id="CHEBI:57856"/>
        <dbReference type="ChEBI" id="CHEBI:59789"/>
        <dbReference type="ChEBI" id="CHEBI:61961"/>
        <dbReference type="ChEBI" id="CHEBI:61976"/>
    </reaction>
</comment>
<keyword evidence="7" id="KW-0539">Nucleus</keyword>
<evidence type="ECO:0000256" key="8">
    <source>
        <dbReference type="ARBA" id="ARBA00047571"/>
    </source>
</evidence>
<keyword evidence="14" id="KW-1185">Reference proteome</keyword>
<feature type="compositionally biased region" description="Polar residues" evidence="11">
    <location>
        <begin position="179"/>
        <end position="189"/>
    </location>
</feature>
<feature type="compositionally biased region" description="Low complexity" evidence="11">
    <location>
        <begin position="117"/>
        <end position="130"/>
    </location>
</feature>
<feature type="region of interest" description="Disordered" evidence="11">
    <location>
        <begin position="417"/>
        <end position="438"/>
    </location>
</feature>
<feature type="region of interest" description="Disordered" evidence="11">
    <location>
        <begin position="1"/>
        <end position="236"/>
    </location>
</feature>
<comment type="catalytic activity">
    <reaction evidence="8">
        <text>L-lysyl(4)-[histone H3] + 3 S-adenosyl-L-methionine = N(6),N(6),N(6)-trimethyl-L-lysyl(4)-[histone H3] + 3 S-adenosyl-L-homocysteine + 3 H(+)</text>
        <dbReference type="Rhea" id="RHEA:60260"/>
        <dbReference type="Rhea" id="RHEA-COMP:15537"/>
        <dbReference type="Rhea" id="RHEA-COMP:15547"/>
        <dbReference type="ChEBI" id="CHEBI:15378"/>
        <dbReference type="ChEBI" id="CHEBI:29969"/>
        <dbReference type="ChEBI" id="CHEBI:57856"/>
        <dbReference type="ChEBI" id="CHEBI:59789"/>
        <dbReference type="ChEBI" id="CHEBI:61961"/>
        <dbReference type="EC" id="2.1.1.354"/>
    </reaction>
</comment>
<dbReference type="AlphaFoldDB" id="A0ABD3MZC1"/>
<dbReference type="GO" id="GO:0005634">
    <property type="term" value="C:nucleus"/>
    <property type="evidence" value="ECO:0007669"/>
    <property type="project" value="UniProtKB-SubCell"/>
</dbReference>
<accession>A0ABD3MZC1</accession>
<evidence type="ECO:0000256" key="3">
    <source>
        <dbReference type="ARBA" id="ARBA00022603"/>
    </source>
</evidence>
<gene>
    <name evidence="13" type="ORF">ACHAWU_006805</name>
</gene>
<dbReference type="SUPFAM" id="SSF82199">
    <property type="entry name" value="SET domain"/>
    <property type="match status" value="1"/>
</dbReference>
<comment type="caution">
    <text evidence="13">The sequence shown here is derived from an EMBL/GenBank/DDBJ whole genome shotgun (WGS) entry which is preliminary data.</text>
</comment>
<dbReference type="Proteomes" id="UP001530293">
    <property type="component" value="Unassembled WGS sequence"/>
</dbReference>
<comment type="catalytic activity">
    <reaction evidence="9">
        <text>N(6)-methyl-L-lysyl(4)-[histone H3] + S-adenosyl-L-methionine = N(6),N(6)-dimethyl-L-lysyl(4)-[histone H3] + S-adenosyl-L-homocysteine + H(+)</text>
        <dbReference type="Rhea" id="RHEA:60268"/>
        <dbReference type="Rhea" id="RHEA-COMP:15540"/>
        <dbReference type="Rhea" id="RHEA-COMP:15543"/>
        <dbReference type="ChEBI" id="CHEBI:15378"/>
        <dbReference type="ChEBI" id="CHEBI:57856"/>
        <dbReference type="ChEBI" id="CHEBI:59789"/>
        <dbReference type="ChEBI" id="CHEBI:61929"/>
        <dbReference type="ChEBI" id="CHEBI:61976"/>
    </reaction>
</comment>
<feature type="compositionally biased region" description="Low complexity" evidence="11">
    <location>
        <begin position="211"/>
        <end position="222"/>
    </location>
</feature>
<dbReference type="Gene3D" id="2.170.270.10">
    <property type="entry name" value="SET domain"/>
    <property type="match status" value="1"/>
</dbReference>
<evidence type="ECO:0000259" key="12">
    <source>
        <dbReference type="PROSITE" id="PS50868"/>
    </source>
</evidence>
<evidence type="ECO:0000313" key="14">
    <source>
        <dbReference type="Proteomes" id="UP001530293"/>
    </source>
</evidence>
<evidence type="ECO:0000256" key="7">
    <source>
        <dbReference type="ARBA" id="ARBA00023242"/>
    </source>
</evidence>
<evidence type="ECO:0000256" key="2">
    <source>
        <dbReference type="ARBA" id="ARBA00012182"/>
    </source>
</evidence>
<dbReference type="GO" id="GO:0032259">
    <property type="term" value="P:methylation"/>
    <property type="evidence" value="ECO:0007669"/>
    <property type="project" value="UniProtKB-KW"/>
</dbReference>
<protein>
    <recommendedName>
        <fullName evidence="2">[histone H3]-lysine(4) N-trimethyltransferase</fullName>
        <ecNumber evidence="2">2.1.1.354</ecNumber>
    </recommendedName>
</protein>
<keyword evidence="4" id="KW-0808">Transferase</keyword>
<dbReference type="SMART" id="SM00508">
    <property type="entry name" value="PostSET"/>
    <property type="match status" value="1"/>
</dbReference>
<dbReference type="EC" id="2.1.1.354" evidence="2"/>
<feature type="compositionally biased region" description="Pro residues" evidence="11">
    <location>
        <begin position="85"/>
        <end position="94"/>
    </location>
</feature>
<evidence type="ECO:0000256" key="5">
    <source>
        <dbReference type="ARBA" id="ARBA00022691"/>
    </source>
</evidence>
<keyword evidence="3" id="KW-0489">Methyltransferase</keyword>
<dbReference type="InterPro" id="IPR001214">
    <property type="entry name" value="SET_dom"/>
</dbReference>
<feature type="non-terminal residue" evidence="13">
    <location>
        <position position="1164"/>
    </location>
</feature>
<proteinExistence type="predicted"/>
<evidence type="ECO:0000256" key="9">
    <source>
        <dbReference type="ARBA" id="ARBA00047583"/>
    </source>
</evidence>
<feature type="region of interest" description="Disordered" evidence="11">
    <location>
        <begin position="464"/>
        <end position="484"/>
    </location>
</feature>
<name>A0ABD3MZC1_9STRA</name>
<feature type="compositionally biased region" description="Polar residues" evidence="11">
    <location>
        <begin position="422"/>
        <end position="435"/>
    </location>
</feature>
<feature type="compositionally biased region" description="Polar residues" evidence="11">
    <location>
        <begin position="39"/>
        <end position="53"/>
    </location>
</feature>
<dbReference type="EMBL" id="JALLBG020000062">
    <property type="protein sequence ID" value="KAL3768704.1"/>
    <property type="molecule type" value="Genomic_DNA"/>
</dbReference>
<dbReference type="Pfam" id="PF00856">
    <property type="entry name" value="SET"/>
    <property type="match status" value="1"/>
</dbReference>
<evidence type="ECO:0000256" key="4">
    <source>
        <dbReference type="ARBA" id="ARBA00022679"/>
    </source>
</evidence>
<dbReference type="PROSITE" id="PS50868">
    <property type="entry name" value="POST_SET"/>
    <property type="match status" value="1"/>
</dbReference>
<reference evidence="13 14" key="1">
    <citation type="submission" date="2024-10" db="EMBL/GenBank/DDBJ databases">
        <title>Updated reference genomes for cyclostephanoid diatoms.</title>
        <authorList>
            <person name="Roberts W.R."/>
            <person name="Alverson A.J."/>
        </authorList>
    </citation>
    <scope>NUCLEOTIDE SEQUENCE [LARGE SCALE GENOMIC DNA]</scope>
    <source>
        <strain evidence="13 14">AJA232-27</strain>
    </source>
</reference>
<feature type="compositionally biased region" description="Polar residues" evidence="11">
    <location>
        <begin position="101"/>
        <end position="116"/>
    </location>
</feature>
<keyword evidence="6" id="KW-0156">Chromatin regulator</keyword>
<evidence type="ECO:0000313" key="13">
    <source>
        <dbReference type="EMBL" id="KAL3768704.1"/>
    </source>
</evidence>
<evidence type="ECO:0000256" key="11">
    <source>
        <dbReference type="SAM" id="MobiDB-lite"/>
    </source>
</evidence>
<evidence type="ECO:0000256" key="10">
    <source>
        <dbReference type="ARBA" id="ARBA00049129"/>
    </source>
</evidence>
<feature type="compositionally biased region" description="Basic and acidic residues" evidence="11">
    <location>
        <begin position="150"/>
        <end position="162"/>
    </location>
</feature>
<dbReference type="PANTHER" id="PTHR45814">
    <property type="entry name" value="HISTONE-LYSINE N-METHYLTRANSFERASE SETD1"/>
    <property type="match status" value="1"/>
</dbReference>
<dbReference type="InterPro" id="IPR046341">
    <property type="entry name" value="SET_dom_sf"/>
</dbReference>
<dbReference type="InterPro" id="IPR044570">
    <property type="entry name" value="Set1-like"/>
</dbReference>
<dbReference type="PANTHER" id="PTHR45814:SF2">
    <property type="entry name" value="HISTONE-LYSINE N-METHYLTRANSFERASE SETD1"/>
    <property type="match status" value="1"/>
</dbReference>